<dbReference type="Gene3D" id="1.10.287.70">
    <property type="match status" value="1"/>
</dbReference>
<dbReference type="Pfam" id="PF00027">
    <property type="entry name" value="cNMP_binding"/>
    <property type="match status" value="1"/>
</dbReference>
<dbReference type="InterPro" id="IPR014710">
    <property type="entry name" value="RmlC-like_jellyroll"/>
</dbReference>
<feature type="transmembrane region" description="Helical" evidence="9">
    <location>
        <begin position="160"/>
        <end position="188"/>
    </location>
</feature>
<keyword evidence="4 9" id="KW-1133">Transmembrane helix</keyword>
<evidence type="ECO:0000256" key="4">
    <source>
        <dbReference type="ARBA" id="ARBA00022989"/>
    </source>
</evidence>
<dbReference type="CDD" id="cd00038">
    <property type="entry name" value="CAP_ED"/>
    <property type="match status" value="1"/>
</dbReference>
<comment type="subcellular location">
    <subcellularLocation>
        <location evidence="1">Membrane</location>
        <topology evidence="1">Multi-pass membrane protein</topology>
    </subcellularLocation>
</comment>
<evidence type="ECO:0000256" key="2">
    <source>
        <dbReference type="ARBA" id="ARBA00022448"/>
    </source>
</evidence>
<evidence type="ECO:0000256" key="1">
    <source>
        <dbReference type="ARBA" id="ARBA00004141"/>
    </source>
</evidence>
<keyword evidence="3 9" id="KW-0812">Transmembrane</keyword>
<evidence type="ECO:0000256" key="7">
    <source>
        <dbReference type="ARBA" id="ARBA00023286"/>
    </source>
</evidence>
<dbReference type="SUPFAM" id="SSF81324">
    <property type="entry name" value="Voltage-gated potassium channels"/>
    <property type="match status" value="1"/>
</dbReference>
<evidence type="ECO:0000256" key="8">
    <source>
        <dbReference type="ARBA" id="ARBA00023303"/>
    </source>
</evidence>
<dbReference type="SMART" id="SM00100">
    <property type="entry name" value="cNMP"/>
    <property type="match status" value="1"/>
</dbReference>
<dbReference type="PANTHER" id="PTHR45638:SF11">
    <property type="entry name" value="CYCLIC NUCLEOTIDE-GATED CATION CHANNEL SUBUNIT A"/>
    <property type="match status" value="1"/>
</dbReference>
<keyword evidence="6 9" id="KW-0472">Membrane</keyword>
<dbReference type="InterPro" id="IPR050866">
    <property type="entry name" value="CNG_cation_channel"/>
</dbReference>
<dbReference type="PROSITE" id="PS50042">
    <property type="entry name" value="CNMP_BINDING_3"/>
    <property type="match status" value="1"/>
</dbReference>
<evidence type="ECO:0000313" key="12">
    <source>
        <dbReference type="Proteomes" id="UP001431209"/>
    </source>
</evidence>
<dbReference type="SUPFAM" id="SSF51206">
    <property type="entry name" value="cAMP-binding domain-like"/>
    <property type="match status" value="1"/>
</dbReference>
<dbReference type="PROSITE" id="PS00889">
    <property type="entry name" value="CNMP_BINDING_2"/>
    <property type="match status" value="1"/>
</dbReference>
<accession>A0AAW2YQ16</accession>
<dbReference type="InterPro" id="IPR018488">
    <property type="entry name" value="cNMP-bd_CS"/>
</dbReference>
<keyword evidence="7" id="KW-1071">Ligand-gated ion channel</keyword>
<dbReference type="AlphaFoldDB" id="A0AAW2YQ16"/>
<comment type="caution">
    <text evidence="11">The sequence shown here is derived from an EMBL/GenBank/DDBJ whole genome shotgun (WGS) entry which is preliminary data.</text>
</comment>
<organism evidence="11 12">
    <name type="scientific">Acrasis kona</name>
    <dbReference type="NCBI Taxonomy" id="1008807"/>
    <lineage>
        <taxon>Eukaryota</taxon>
        <taxon>Discoba</taxon>
        <taxon>Heterolobosea</taxon>
        <taxon>Tetramitia</taxon>
        <taxon>Eutetramitia</taxon>
        <taxon>Acrasidae</taxon>
        <taxon>Acrasis</taxon>
    </lineage>
</organism>
<evidence type="ECO:0000256" key="9">
    <source>
        <dbReference type="SAM" id="Phobius"/>
    </source>
</evidence>
<keyword evidence="8" id="KW-0407">Ion channel</keyword>
<reference evidence="11 12" key="1">
    <citation type="submission" date="2024-03" db="EMBL/GenBank/DDBJ databases">
        <title>The Acrasis kona genome and developmental transcriptomes reveal deep origins of eukaryotic multicellular pathways.</title>
        <authorList>
            <person name="Sheikh S."/>
            <person name="Fu C.-J."/>
            <person name="Brown M.W."/>
            <person name="Baldauf S.L."/>
        </authorList>
    </citation>
    <scope>NUCLEOTIDE SEQUENCE [LARGE SCALE GENOMIC DNA]</scope>
    <source>
        <strain evidence="11 12">ATCC MYA-3509</strain>
    </source>
</reference>
<dbReference type="GO" id="GO:0005221">
    <property type="term" value="F:intracellularly cyclic nucleotide-activated monoatomic cation channel activity"/>
    <property type="evidence" value="ECO:0007669"/>
    <property type="project" value="InterPro"/>
</dbReference>
<protein>
    <recommendedName>
        <fullName evidence="10">Cyclic nucleotide-binding domain-containing protein</fullName>
    </recommendedName>
</protein>
<dbReference type="GO" id="GO:0016020">
    <property type="term" value="C:membrane"/>
    <property type="evidence" value="ECO:0007669"/>
    <property type="project" value="UniProtKB-SubCell"/>
</dbReference>
<dbReference type="EMBL" id="JAOPGA020000496">
    <property type="protein sequence ID" value="KAL0479041.1"/>
    <property type="molecule type" value="Genomic_DNA"/>
</dbReference>
<evidence type="ECO:0000256" key="5">
    <source>
        <dbReference type="ARBA" id="ARBA00023065"/>
    </source>
</evidence>
<dbReference type="InterPro" id="IPR000595">
    <property type="entry name" value="cNMP-bd_dom"/>
</dbReference>
<evidence type="ECO:0000313" key="11">
    <source>
        <dbReference type="EMBL" id="KAL0479041.1"/>
    </source>
</evidence>
<keyword evidence="12" id="KW-1185">Reference proteome</keyword>
<sequence>MKENTTILLPNSPYTKAWKYMLCVSWIHVLFIVPFKTGFAPEYSNTPYEMFDFATDLILFLNTVYIQPRLARYYEGELITDYVELKKRYVAADFYLDVFCSLPLDTFVEVWAKMQHTRENAVLLELFCMVARMPKLLHFVRLVQAMNRTAVRLSSYLNPTYIHIFSQVLLIFMLTHWIGCAWSLMCIVQGYGSDDFVMGVEWAQEPLLIRYAYALFWGIGKMSGADTGTGSPQTHTQRVFVVFISLASITSYASIIGSLSSSILSMANQRDNIAQERIEKLHNYLRRKKVPIQLTKRVCEYMEYKIYHDQNEEESKILNDLPDSMKSEIILHTNKNLVAQVPFLRRASDKLLHELIIKLKQRVFAPNEYIFTCGEVGDKMFFVNKGQVEITTGGGNFIISLGAGSYIGEMALLGDGKRTASVRTVTFCDVLELSKEDLDNIVQKHAEVDFMKDIKRSSFNRLNAMKSAMEKENKDELSEGEGSTA</sequence>
<feature type="transmembrane region" description="Helical" evidence="9">
    <location>
        <begin position="17"/>
        <end position="35"/>
    </location>
</feature>
<dbReference type="Pfam" id="PF00520">
    <property type="entry name" value="Ion_trans"/>
    <property type="match status" value="1"/>
</dbReference>
<keyword evidence="2" id="KW-0813">Transport</keyword>
<keyword evidence="5" id="KW-0406">Ion transport</keyword>
<dbReference type="PANTHER" id="PTHR45638">
    <property type="entry name" value="CYCLIC NUCLEOTIDE-GATED CATION CHANNEL SUBUNIT A"/>
    <property type="match status" value="1"/>
</dbReference>
<dbReference type="InterPro" id="IPR018490">
    <property type="entry name" value="cNMP-bd_dom_sf"/>
</dbReference>
<evidence type="ECO:0000259" key="10">
    <source>
        <dbReference type="PROSITE" id="PS50042"/>
    </source>
</evidence>
<feature type="domain" description="Cyclic nucleotide-binding" evidence="10">
    <location>
        <begin position="343"/>
        <end position="448"/>
    </location>
</feature>
<gene>
    <name evidence="11" type="ORF">AKO1_007944</name>
</gene>
<dbReference type="Gene3D" id="2.60.120.10">
    <property type="entry name" value="Jelly Rolls"/>
    <property type="match status" value="1"/>
</dbReference>
<evidence type="ECO:0000256" key="6">
    <source>
        <dbReference type="ARBA" id="ARBA00023136"/>
    </source>
</evidence>
<proteinExistence type="predicted"/>
<name>A0AAW2YQ16_9EUKA</name>
<dbReference type="GO" id="GO:0044877">
    <property type="term" value="F:protein-containing complex binding"/>
    <property type="evidence" value="ECO:0007669"/>
    <property type="project" value="TreeGrafter"/>
</dbReference>
<evidence type="ECO:0000256" key="3">
    <source>
        <dbReference type="ARBA" id="ARBA00022692"/>
    </source>
</evidence>
<dbReference type="InterPro" id="IPR005821">
    <property type="entry name" value="Ion_trans_dom"/>
</dbReference>
<dbReference type="Proteomes" id="UP001431209">
    <property type="component" value="Unassembled WGS sequence"/>
</dbReference>
<feature type="transmembrane region" description="Helical" evidence="9">
    <location>
        <begin position="239"/>
        <end position="259"/>
    </location>
</feature>
<dbReference type="Gene3D" id="1.10.287.630">
    <property type="entry name" value="Helix hairpin bin"/>
    <property type="match status" value="1"/>
</dbReference>